<dbReference type="InterPro" id="IPR052511">
    <property type="entry name" value="ATP-dep_Helicase"/>
</dbReference>
<keyword evidence="8" id="KW-0413">Isomerase</keyword>
<dbReference type="Proteomes" id="UP000278149">
    <property type="component" value="Unassembled WGS sequence"/>
</dbReference>
<evidence type="ECO:0000259" key="11">
    <source>
        <dbReference type="PROSITE" id="PS51194"/>
    </source>
</evidence>
<reference evidence="12 13" key="1">
    <citation type="submission" date="2018-10" db="EMBL/GenBank/DDBJ databases">
        <title>Co-occurring genomic capacity for anaerobic methane metabolism and dissimilatory sulfite reduction discovered in the Korarchaeota.</title>
        <authorList>
            <person name="Mckay L.J."/>
            <person name="Dlakic M."/>
            <person name="Fields M.W."/>
            <person name="Delmont T.O."/>
            <person name="Eren A.M."/>
            <person name="Jay Z.J."/>
            <person name="Klingelsmith K.B."/>
            <person name="Rusch D.B."/>
            <person name="Inskeep W.P."/>
        </authorList>
    </citation>
    <scope>NUCLEOTIDE SEQUENCE [LARGE SCALE GENOMIC DNA]</scope>
    <source>
        <strain evidence="12 13">WS</strain>
    </source>
</reference>
<evidence type="ECO:0000256" key="9">
    <source>
        <dbReference type="ARBA" id="ARBA00093467"/>
    </source>
</evidence>
<dbReference type="InterPro" id="IPR003593">
    <property type="entry name" value="AAA+_ATPase"/>
</dbReference>
<dbReference type="InterPro" id="IPR045628">
    <property type="entry name" value="Lhr_WH_dom"/>
</dbReference>
<dbReference type="GO" id="GO:0004386">
    <property type="term" value="F:helicase activity"/>
    <property type="evidence" value="ECO:0007669"/>
    <property type="project" value="UniProtKB-KW"/>
</dbReference>
<keyword evidence="7" id="KW-0234">DNA repair</keyword>
<keyword evidence="3" id="KW-0378">Hydrolase</keyword>
<dbReference type="GO" id="GO:0006281">
    <property type="term" value="P:DNA repair"/>
    <property type="evidence" value="ECO:0007669"/>
    <property type="project" value="UniProtKB-KW"/>
</dbReference>
<dbReference type="InterPro" id="IPR001650">
    <property type="entry name" value="Helicase_C-like"/>
</dbReference>
<evidence type="ECO:0000256" key="3">
    <source>
        <dbReference type="ARBA" id="ARBA00022801"/>
    </source>
</evidence>
<dbReference type="GO" id="GO:0140097">
    <property type="term" value="F:catalytic activity, acting on DNA"/>
    <property type="evidence" value="ECO:0007669"/>
    <property type="project" value="UniProtKB-ARBA"/>
</dbReference>
<dbReference type="NCBIfam" id="NF010338">
    <property type="entry name" value="PRK13767.1"/>
    <property type="match status" value="1"/>
</dbReference>
<protein>
    <submittedName>
        <fullName evidence="12">ATP-dependent helicase</fullName>
    </submittedName>
</protein>
<evidence type="ECO:0000313" key="12">
    <source>
        <dbReference type="EMBL" id="RSN69485.1"/>
    </source>
</evidence>
<dbReference type="PANTHER" id="PTHR47962">
    <property type="entry name" value="ATP-DEPENDENT HELICASE LHR-RELATED-RELATED"/>
    <property type="match status" value="1"/>
</dbReference>
<dbReference type="PANTHER" id="PTHR47962:SF6">
    <property type="entry name" value="LARGE HELICASE-RELATED PROTEIN"/>
    <property type="match status" value="1"/>
</dbReference>
<evidence type="ECO:0000256" key="8">
    <source>
        <dbReference type="ARBA" id="ARBA00023235"/>
    </source>
</evidence>
<dbReference type="InterPro" id="IPR014001">
    <property type="entry name" value="Helicase_ATP-bd"/>
</dbReference>
<evidence type="ECO:0000313" key="13">
    <source>
        <dbReference type="Proteomes" id="UP000278149"/>
    </source>
</evidence>
<dbReference type="PROSITE" id="PS51194">
    <property type="entry name" value="HELICASE_CTER"/>
    <property type="match status" value="1"/>
</dbReference>
<accession>A0A429G6P0</accession>
<dbReference type="InterPro" id="IPR011545">
    <property type="entry name" value="DEAD/DEAH_box_helicase_dom"/>
</dbReference>
<proteinExistence type="inferred from homology"/>
<dbReference type="SUPFAM" id="SSF52540">
    <property type="entry name" value="P-loop containing nucleoside triphosphate hydrolases"/>
    <property type="match status" value="1"/>
</dbReference>
<keyword evidence="2" id="KW-0227">DNA damage</keyword>
<name>A0A429G6P0_9CREN</name>
<dbReference type="EMBL" id="RCOR01000018">
    <property type="protein sequence ID" value="RSN69485.1"/>
    <property type="molecule type" value="Genomic_DNA"/>
</dbReference>
<dbReference type="GO" id="GO:0005524">
    <property type="term" value="F:ATP binding"/>
    <property type="evidence" value="ECO:0007669"/>
    <property type="project" value="UniProtKB-KW"/>
</dbReference>
<dbReference type="Pfam" id="PF08494">
    <property type="entry name" value="DEAD_assoc"/>
    <property type="match status" value="1"/>
</dbReference>
<keyword evidence="5" id="KW-0067">ATP-binding</keyword>
<dbReference type="GO" id="GO:0003677">
    <property type="term" value="F:DNA binding"/>
    <property type="evidence" value="ECO:0007669"/>
    <property type="project" value="UniProtKB-KW"/>
</dbReference>
<comment type="similarity">
    <text evidence="9">Belongs to the Lhr helicase family. Lhr-Core subfamily.</text>
</comment>
<dbReference type="SMART" id="SM00382">
    <property type="entry name" value="AAA"/>
    <property type="match status" value="1"/>
</dbReference>
<evidence type="ECO:0000256" key="5">
    <source>
        <dbReference type="ARBA" id="ARBA00022840"/>
    </source>
</evidence>
<dbReference type="PIRSF" id="PIRSF037307">
    <property type="entry name" value="Lhr-like_helic_prd"/>
    <property type="match status" value="1"/>
</dbReference>
<dbReference type="Pfam" id="PF00270">
    <property type="entry name" value="DEAD"/>
    <property type="match status" value="1"/>
</dbReference>
<keyword evidence="4 12" id="KW-0347">Helicase</keyword>
<dbReference type="Pfam" id="PF00271">
    <property type="entry name" value="Helicase_C"/>
    <property type="match status" value="1"/>
</dbReference>
<organism evidence="12 13">
    <name type="scientific">Candidatus Korarchaeum cryptofilum</name>
    <dbReference type="NCBI Taxonomy" id="498846"/>
    <lineage>
        <taxon>Archaea</taxon>
        <taxon>Thermoproteota</taxon>
        <taxon>Candidatus Korarchaeia</taxon>
        <taxon>Candidatus Korarchaeales</taxon>
        <taxon>Candidatus Korarchaeaceae</taxon>
        <taxon>Candidatus Korarchaeum</taxon>
    </lineage>
</organism>
<evidence type="ECO:0000256" key="4">
    <source>
        <dbReference type="ARBA" id="ARBA00022806"/>
    </source>
</evidence>
<dbReference type="PROSITE" id="PS51192">
    <property type="entry name" value="HELICASE_ATP_BIND_1"/>
    <property type="match status" value="1"/>
</dbReference>
<evidence type="ECO:0000256" key="6">
    <source>
        <dbReference type="ARBA" id="ARBA00023125"/>
    </source>
</evidence>
<dbReference type="Pfam" id="PF19306">
    <property type="entry name" value="WHD_Lhr"/>
    <property type="match status" value="1"/>
</dbReference>
<evidence type="ECO:0000256" key="2">
    <source>
        <dbReference type="ARBA" id="ARBA00022763"/>
    </source>
</evidence>
<feature type="domain" description="Helicase C-terminal" evidence="11">
    <location>
        <begin position="267"/>
        <end position="422"/>
    </location>
</feature>
<dbReference type="InterPro" id="IPR013701">
    <property type="entry name" value="Lhr-like_DEAD/DEAH_assoc"/>
</dbReference>
<dbReference type="SMART" id="SM00487">
    <property type="entry name" value="DEXDc"/>
    <property type="match status" value="1"/>
</dbReference>
<keyword evidence="1" id="KW-0547">Nucleotide-binding</keyword>
<dbReference type="InterPro" id="IPR027417">
    <property type="entry name" value="P-loop_NTPase"/>
</dbReference>
<evidence type="ECO:0000256" key="1">
    <source>
        <dbReference type="ARBA" id="ARBA00022741"/>
    </source>
</evidence>
<gene>
    <name evidence="12" type="ORF">D9Q81_02445</name>
</gene>
<dbReference type="SMART" id="SM00490">
    <property type="entry name" value="HELICc"/>
    <property type="match status" value="1"/>
</dbReference>
<dbReference type="RefSeq" id="WP_125741024.1">
    <property type="nucleotide sequence ID" value="NZ_RCOR01000018.1"/>
</dbReference>
<keyword evidence="6" id="KW-0238">DNA-binding</keyword>
<comment type="caution">
    <text evidence="12">The sequence shown here is derived from an EMBL/GenBank/DDBJ whole genome shotgun (WGS) entry which is preliminary data.</text>
</comment>
<dbReference type="Gene3D" id="3.40.50.300">
    <property type="entry name" value="P-loop containing nucleotide triphosphate hydrolases"/>
    <property type="match status" value="2"/>
</dbReference>
<dbReference type="CDD" id="cd18796">
    <property type="entry name" value="SF2_C_LHR"/>
    <property type="match status" value="1"/>
</dbReference>
<sequence length="869" mass="99114">MFARAVKEYSKEEVLEVLHPAVAEWFDSNFPSLSPPQRLAIVPISEGKNVLISSPTGTGKTLTAFLSIISEIIRMGETGELDDSVYAIYVSPLRALNNDIYRNLEVPLREIRERNPGIPEIRHSVRTGDTTPSEKSKQLRKPPHILITTPETLSIILTAPKFREKLKSVRWVIVDEIHSLVENKRGSHLSLSLERLRYLTGRDFVRIGLSATINPLEEVARFLVGYENGRPRDCVIVETSWAKALDLALLSPVDDLVNTPSDLVSSKMYELISELVRMHRTTLIFTNTRSGTERVVFHLKKIMEPIEIDEAIAAHHSSLSRQVRGDVEERLKRGELRAIVSSTSLELGIDIGYIDLVVQIGSPKSVTRALQRVGRAGHKLHEVSKGRFIVVDRDDAVEVAVMLREAMRGRLDKVHIPMKPLDVLAQHIVGMAVERKWDVREAFDLVRSAYPFRDLSWEEFESVLKYLAGDYVQLESRKVYGKIWYDASEGKFGRRGKYIRVIYAANVGTIPDEVDAKVYTTDGKLVGSLEEEFLERLLPGDRFVLGGRVYEFVSARGLKVKVRPAYDQKPTVPSWFSEMLPLSYELAIEIGKFRELSFRMLDRGEDEELVRMIMEMSNANENAARAIYTYLKQQYLYLKSLGLRVEEMPSNRVIMIESYIDDAGRTHQVTHSLFGRRVNDALSRALAYLAGSRLRRNLGISVMDTGFSVIYPRGVEPVARIDELTEYDLRELLKRAVEKTELLRRRFRHVAARGLMILRNYKGYDISVNKQQISAQNLLKVVSEIDEFPLLKEAYREIMEDYMDIRGAQEVLEGIKSGEIRVLDVGKLDVPTPFAHGIILEGLSDLIFMEDKMSALRRFQREIEKILRE</sequence>
<dbReference type="GO" id="GO:0016887">
    <property type="term" value="F:ATP hydrolysis activity"/>
    <property type="evidence" value="ECO:0007669"/>
    <property type="project" value="TreeGrafter"/>
</dbReference>
<feature type="domain" description="Helicase ATP-binding" evidence="10">
    <location>
        <begin position="41"/>
        <end position="231"/>
    </location>
</feature>
<dbReference type="AlphaFoldDB" id="A0A429G6P0"/>
<evidence type="ECO:0000256" key="7">
    <source>
        <dbReference type="ARBA" id="ARBA00023204"/>
    </source>
</evidence>
<dbReference type="InterPro" id="IPR017170">
    <property type="entry name" value="Lhr-like"/>
</dbReference>
<dbReference type="CDD" id="cd17922">
    <property type="entry name" value="DEXHc_LHR-like"/>
    <property type="match status" value="1"/>
</dbReference>
<evidence type="ECO:0000259" key="10">
    <source>
        <dbReference type="PROSITE" id="PS51192"/>
    </source>
</evidence>